<gene>
    <name evidence="2" type="ORF">GCM10007147_35210</name>
</gene>
<accession>A0A918XIC4</accession>
<proteinExistence type="predicted"/>
<evidence type="ECO:0000313" key="3">
    <source>
        <dbReference type="Proteomes" id="UP000654947"/>
    </source>
</evidence>
<dbReference type="Pfam" id="PF00581">
    <property type="entry name" value="Rhodanese"/>
    <property type="match status" value="1"/>
</dbReference>
<name>A0A918XIC4_9ACTN</name>
<evidence type="ECO:0000313" key="2">
    <source>
        <dbReference type="EMBL" id="GHD32018.1"/>
    </source>
</evidence>
<dbReference type="InterPro" id="IPR001763">
    <property type="entry name" value="Rhodanese-like_dom"/>
</dbReference>
<reference evidence="2 3" key="1">
    <citation type="journal article" date="2014" name="Int. J. Syst. Evol. Microbiol.">
        <title>Complete genome sequence of Corynebacterium casei LMG S-19264T (=DSM 44701T), isolated from a smear-ripened cheese.</title>
        <authorList>
            <consortium name="US DOE Joint Genome Institute (JGI-PGF)"/>
            <person name="Walter F."/>
            <person name="Albersmeier A."/>
            <person name="Kalinowski J."/>
            <person name="Ruckert C."/>
        </authorList>
    </citation>
    <scope>NUCLEOTIDE SEQUENCE [LARGE SCALE GENOMIC DNA]</scope>
    <source>
        <strain evidence="2 3">KCTC 19473</strain>
    </source>
</reference>
<dbReference type="InterPro" id="IPR050229">
    <property type="entry name" value="GlpE_sulfurtransferase"/>
</dbReference>
<sequence>MFGSEIPEVPASEVPANAYLLDVRENDEWDAGHAPGAFHIPLGTLGDRAVEVPQDQKVYVVCRSGGRSAQAATALNQAGWDAVNVAGGMQDWAVSQRPMESGSGDEPRVI</sequence>
<feature type="domain" description="Rhodanese" evidence="1">
    <location>
        <begin position="14"/>
        <end position="101"/>
    </location>
</feature>
<dbReference type="SUPFAM" id="SSF52821">
    <property type="entry name" value="Rhodanese/Cell cycle control phosphatase"/>
    <property type="match status" value="1"/>
</dbReference>
<protein>
    <submittedName>
        <fullName evidence="2">Sulfurtransferase</fullName>
    </submittedName>
</protein>
<dbReference type="Proteomes" id="UP000654947">
    <property type="component" value="Unassembled WGS sequence"/>
</dbReference>
<comment type="caution">
    <text evidence="2">The sequence shown here is derived from an EMBL/GenBank/DDBJ whole genome shotgun (WGS) entry which is preliminary data.</text>
</comment>
<dbReference type="InterPro" id="IPR036873">
    <property type="entry name" value="Rhodanese-like_dom_sf"/>
</dbReference>
<evidence type="ECO:0000259" key="1">
    <source>
        <dbReference type="PROSITE" id="PS50206"/>
    </source>
</evidence>
<dbReference type="PANTHER" id="PTHR43031">
    <property type="entry name" value="FAD-DEPENDENT OXIDOREDUCTASE"/>
    <property type="match status" value="1"/>
</dbReference>
<dbReference type="PANTHER" id="PTHR43031:SF1">
    <property type="entry name" value="PYRIDINE NUCLEOTIDE-DISULPHIDE OXIDOREDUCTASE"/>
    <property type="match status" value="1"/>
</dbReference>
<dbReference type="AlphaFoldDB" id="A0A918XIC4"/>
<dbReference type="SMART" id="SM00450">
    <property type="entry name" value="RHOD"/>
    <property type="match status" value="1"/>
</dbReference>
<organism evidence="2 3">
    <name type="scientific">Nocardiopsis kunsanensis</name>
    <dbReference type="NCBI Taxonomy" id="141693"/>
    <lineage>
        <taxon>Bacteria</taxon>
        <taxon>Bacillati</taxon>
        <taxon>Actinomycetota</taxon>
        <taxon>Actinomycetes</taxon>
        <taxon>Streptosporangiales</taxon>
        <taxon>Nocardiopsidaceae</taxon>
        <taxon>Nocardiopsis</taxon>
    </lineage>
</organism>
<keyword evidence="3" id="KW-1185">Reference proteome</keyword>
<dbReference type="PROSITE" id="PS50206">
    <property type="entry name" value="RHODANESE_3"/>
    <property type="match status" value="1"/>
</dbReference>
<dbReference type="Gene3D" id="3.40.250.10">
    <property type="entry name" value="Rhodanese-like domain"/>
    <property type="match status" value="1"/>
</dbReference>
<dbReference type="CDD" id="cd00158">
    <property type="entry name" value="RHOD"/>
    <property type="match status" value="1"/>
</dbReference>
<dbReference type="RefSeq" id="WP_017578028.1">
    <property type="nucleotide sequence ID" value="NZ_BMXL01000022.1"/>
</dbReference>
<dbReference type="EMBL" id="BMXL01000022">
    <property type="protein sequence ID" value="GHD32018.1"/>
    <property type="molecule type" value="Genomic_DNA"/>
</dbReference>